<evidence type="ECO:0000313" key="2">
    <source>
        <dbReference type="EMBL" id="CAD7416086.1"/>
    </source>
</evidence>
<sequence length="127" mass="14335">MLANMLMLGEPVRANKLCWVVLDHLLEIINDQPNMLAELGDQAAVMMVRHHQPAVLVKLIINQQRDPENMAKDAHRYCQAVSIMMVLAIFIAKPEKTSFQGQPALTRSKRGTSSTTNLRSRKIQQTD</sequence>
<gene>
    <name evidence="2" type="ORF">TPSB3V08_LOCUS10787</name>
</gene>
<organism evidence="2">
    <name type="scientific">Timema poppense</name>
    <name type="common">Walking stick</name>
    <dbReference type="NCBI Taxonomy" id="170557"/>
    <lineage>
        <taxon>Eukaryota</taxon>
        <taxon>Metazoa</taxon>
        <taxon>Ecdysozoa</taxon>
        <taxon>Arthropoda</taxon>
        <taxon>Hexapoda</taxon>
        <taxon>Insecta</taxon>
        <taxon>Pterygota</taxon>
        <taxon>Neoptera</taxon>
        <taxon>Polyneoptera</taxon>
        <taxon>Phasmatodea</taxon>
        <taxon>Timematodea</taxon>
        <taxon>Timematoidea</taxon>
        <taxon>Timematidae</taxon>
        <taxon>Timema</taxon>
    </lineage>
</organism>
<reference evidence="2" key="1">
    <citation type="submission" date="2020-11" db="EMBL/GenBank/DDBJ databases">
        <authorList>
            <person name="Tran Van P."/>
        </authorList>
    </citation>
    <scope>NUCLEOTIDE SEQUENCE</scope>
</reference>
<feature type="region of interest" description="Disordered" evidence="1">
    <location>
        <begin position="100"/>
        <end position="127"/>
    </location>
</feature>
<name>A0A7R9DJX0_TIMPO</name>
<evidence type="ECO:0000256" key="1">
    <source>
        <dbReference type="SAM" id="MobiDB-lite"/>
    </source>
</evidence>
<dbReference type="EMBL" id="OD010419">
    <property type="protein sequence ID" value="CAD7416086.1"/>
    <property type="molecule type" value="Genomic_DNA"/>
</dbReference>
<protein>
    <submittedName>
        <fullName evidence="2">Uncharacterized protein</fullName>
    </submittedName>
</protein>
<accession>A0A7R9DJX0</accession>
<dbReference type="AlphaFoldDB" id="A0A7R9DJX0"/>
<proteinExistence type="predicted"/>